<dbReference type="EMBL" id="SCFB01000004">
    <property type="protein sequence ID" value="RZI46393.1"/>
    <property type="molecule type" value="Genomic_DNA"/>
</dbReference>
<keyword evidence="2" id="KW-1185">Reference proteome</keyword>
<organism evidence="1 2">
    <name type="scientific">Candidatus Finniella inopinata</name>
    <dbReference type="NCBI Taxonomy" id="1696036"/>
    <lineage>
        <taxon>Bacteria</taxon>
        <taxon>Pseudomonadati</taxon>
        <taxon>Pseudomonadota</taxon>
        <taxon>Alphaproteobacteria</taxon>
        <taxon>Holosporales</taxon>
        <taxon>Candidatus Paracaedibacteraceae</taxon>
        <taxon>Candidatus Finniella</taxon>
    </lineage>
</organism>
<reference evidence="1 2" key="1">
    <citation type="submission" date="2018-10" db="EMBL/GenBank/DDBJ databases">
        <title>An updated phylogeny of the Alphaproteobacteria reveals that the parasitic Rickettsiales and Holosporales have independent origins.</title>
        <authorList>
            <person name="Munoz-Gomez S.A."/>
            <person name="Hess S."/>
            <person name="Burger G."/>
            <person name="Lang B.F."/>
            <person name="Susko E."/>
            <person name="Slamovits C.H."/>
            <person name="Roger A.J."/>
        </authorList>
    </citation>
    <scope>NUCLEOTIDE SEQUENCE [LARGE SCALE GENOMIC DNA]</scope>
    <source>
        <strain evidence="1">HOLO01</strain>
    </source>
</reference>
<dbReference type="PROSITE" id="PS51257">
    <property type="entry name" value="PROKAR_LIPOPROTEIN"/>
    <property type="match status" value="1"/>
</dbReference>
<sequence length="479" mass="55290">MVIIRFLILFVFFSFSCYAVEYIRQQDQSRRDIYASSRDASRAQPFTNNISNRLTDHARIDYSRTATEAEREIIYKAMMGSIMVHDPSYFRSFYQSTSKDVRFQSHFEALKEINDSIRILWKGVKQKNYIRKTDQVTLLGAREDLLTKHFVKWFYEALESYQPDMYNDYITPISALKGKIISPAVVNAPLSSDIHQIIGVKPLERRDGNVTDVYFVLEKLTNETINRWQTYGDNAFPPRGKNGGNEGFRESLTYYGRTDTWVAYAASKNPKIEELVMGTGVSLDKKSHIEMVFCVHMNENCPVTTHMGIYRPYASQEMVNGDVVMRHDCHKNLSVELHGFAAKVSRLMKGKKHIMVTRPLKVMGDILVRNFADKPNQIWTGDEYERSKARKEINNKLTGIQTSEWSKYISKEDILEKFIPKIEEPGILESMSDELCKLNVEGQQILFPRPNWFDHNCVIRGGGSSPLTMISLKAMADKW</sequence>
<protein>
    <submittedName>
        <fullName evidence="1">Uncharacterized protein</fullName>
    </submittedName>
</protein>
<comment type="caution">
    <text evidence="1">The sequence shown here is derived from an EMBL/GenBank/DDBJ whole genome shotgun (WGS) entry which is preliminary data.</text>
</comment>
<dbReference type="OrthoDB" id="8482159at2"/>
<gene>
    <name evidence="1" type="ORF">EQU50_02035</name>
</gene>
<name>A0A4Q7DI01_9PROT</name>
<evidence type="ECO:0000313" key="2">
    <source>
        <dbReference type="Proteomes" id="UP000293550"/>
    </source>
</evidence>
<evidence type="ECO:0000313" key="1">
    <source>
        <dbReference type="EMBL" id="RZI46393.1"/>
    </source>
</evidence>
<dbReference type="AlphaFoldDB" id="A0A4Q7DI01"/>
<dbReference type="Proteomes" id="UP000293550">
    <property type="component" value="Unassembled WGS sequence"/>
</dbReference>
<accession>A0A4Q7DI01</accession>
<proteinExistence type="predicted"/>